<gene>
    <name evidence="1" type="ORF">K8W01_08470</name>
</gene>
<evidence type="ECO:0000313" key="1">
    <source>
        <dbReference type="EMBL" id="HJE23678.1"/>
    </source>
</evidence>
<comment type="caution">
    <text evidence="1">The sequence shown here is derived from an EMBL/GenBank/DDBJ whole genome shotgun (WGS) entry which is preliminary data.</text>
</comment>
<accession>A0A921JF72</accession>
<proteinExistence type="predicted"/>
<organism evidence="1 2">
    <name type="scientific">Methylorubrum populi</name>
    <dbReference type="NCBI Taxonomy" id="223967"/>
    <lineage>
        <taxon>Bacteria</taxon>
        <taxon>Pseudomonadati</taxon>
        <taxon>Pseudomonadota</taxon>
        <taxon>Alphaproteobacteria</taxon>
        <taxon>Hyphomicrobiales</taxon>
        <taxon>Methylobacteriaceae</taxon>
        <taxon>Methylorubrum</taxon>
    </lineage>
</organism>
<sequence>MRIACIHQGYELYGSDRSFVETVGIMRETFPDAELTVVLPRPGPIVPLLEPLADRIDYEALWILRRKGFARLATFGLLRLPLALLRAARRFADCDLVYINTTVVADHLIAARAFPGRALLHVHEIPQGLTLALLRRLVLWSRAEVVFNSQATRTAFAPMPAGRTQVIYNGVGGPAAALPRHYDGIRRLRVLMLGRISRIKGQDVLLDALALMPEASRRRISLRIVGSAFEDPEREAALDRRIAGSAATLEIERLPFAQDPDPHYRWADIVVVPSRLPESLGRVAIEAMAYGRPPLVSAIGGLAEVVEHGRTGWCVEPDRPECLAAALAAIVEGTTPWDGFPEAARRRYEALFTIDAARRGWSGLLAARAPRP</sequence>
<dbReference type="Pfam" id="PF13692">
    <property type="entry name" value="Glyco_trans_1_4"/>
    <property type="match status" value="1"/>
</dbReference>
<reference evidence="1" key="2">
    <citation type="submission" date="2021-09" db="EMBL/GenBank/DDBJ databases">
        <authorList>
            <person name="Gilroy R."/>
        </authorList>
    </citation>
    <scope>NUCLEOTIDE SEQUENCE</scope>
    <source>
        <strain evidence="1">316</strain>
    </source>
</reference>
<protein>
    <submittedName>
        <fullName evidence="1">Glycosyltransferase family 4 protein</fullName>
    </submittedName>
</protein>
<dbReference type="Proteomes" id="UP000742631">
    <property type="component" value="Unassembled WGS sequence"/>
</dbReference>
<dbReference type="SUPFAM" id="SSF53756">
    <property type="entry name" value="UDP-Glycosyltransferase/glycogen phosphorylase"/>
    <property type="match status" value="1"/>
</dbReference>
<dbReference type="Gene3D" id="3.40.50.2000">
    <property type="entry name" value="Glycogen Phosphorylase B"/>
    <property type="match status" value="2"/>
</dbReference>
<dbReference type="PANTHER" id="PTHR12526">
    <property type="entry name" value="GLYCOSYLTRANSFERASE"/>
    <property type="match status" value="1"/>
</dbReference>
<evidence type="ECO:0000313" key="2">
    <source>
        <dbReference type="Proteomes" id="UP000742631"/>
    </source>
</evidence>
<reference evidence="1" key="1">
    <citation type="journal article" date="2021" name="PeerJ">
        <title>Extensive microbial diversity within the chicken gut microbiome revealed by metagenomics and culture.</title>
        <authorList>
            <person name="Gilroy R."/>
            <person name="Ravi A."/>
            <person name="Getino M."/>
            <person name="Pursley I."/>
            <person name="Horton D.L."/>
            <person name="Alikhan N.F."/>
            <person name="Baker D."/>
            <person name="Gharbi K."/>
            <person name="Hall N."/>
            <person name="Watson M."/>
            <person name="Adriaenssens E.M."/>
            <person name="Foster-Nyarko E."/>
            <person name="Jarju S."/>
            <person name="Secka A."/>
            <person name="Antonio M."/>
            <person name="Oren A."/>
            <person name="Chaudhuri R.R."/>
            <person name="La Ragione R."/>
            <person name="Hildebrand F."/>
            <person name="Pallen M.J."/>
        </authorList>
    </citation>
    <scope>NUCLEOTIDE SEQUENCE</scope>
    <source>
        <strain evidence="1">316</strain>
    </source>
</reference>
<dbReference type="AlphaFoldDB" id="A0A921JF72"/>
<dbReference type="CDD" id="cd03801">
    <property type="entry name" value="GT4_PimA-like"/>
    <property type="match status" value="1"/>
</dbReference>
<dbReference type="EMBL" id="DYYG01000026">
    <property type="protein sequence ID" value="HJE23678.1"/>
    <property type="molecule type" value="Genomic_DNA"/>
</dbReference>
<name>A0A921JF72_9HYPH</name>